<name>A0A0F9TQ35_9ZZZZ</name>
<dbReference type="EMBL" id="LAZR01001507">
    <property type="protein sequence ID" value="KKN43493.1"/>
    <property type="molecule type" value="Genomic_DNA"/>
</dbReference>
<evidence type="ECO:0000313" key="1">
    <source>
        <dbReference type="EMBL" id="KKN43493.1"/>
    </source>
</evidence>
<comment type="caution">
    <text evidence="1">The sequence shown here is derived from an EMBL/GenBank/DDBJ whole genome shotgun (WGS) entry which is preliminary data.</text>
</comment>
<gene>
    <name evidence="1" type="ORF">LCGC14_0702520</name>
</gene>
<protein>
    <submittedName>
        <fullName evidence="1">Uncharacterized protein</fullName>
    </submittedName>
</protein>
<dbReference type="AlphaFoldDB" id="A0A0F9TQ35"/>
<sequence length="135" mass="15195">MSEEFKTIVDSSYDNGTPLWMYTKDYIYGMISAGGDRWTEVSYTFEDPDEPLYTTERGADLSFQFLMEELSKGVSFEVDDLKVPALKEFANGLGEGSDKINGLIAELINNTSNYTANTDFLIKSKDELGKLKEKV</sequence>
<proteinExistence type="predicted"/>
<accession>A0A0F9TQ35</accession>
<organism evidence="1">
    <name type="scientific">marine sediment metagenome</name>
    <dbReference type="NCBI Taxonomy" id="412755"/>
    <lineage>
        <taxon>unclassified sequences</taxon>
        <taxon>metagenomes</taxon>
        <taxon>ecological metagenomes</taxon>
    </lineage>
</organism>
<reference evidence="1" key="1">
    <citation type="journal article" date="2015" name="Nature">
        <title>Complex archaea that bridge the gap between prokaryotes and eukaryotes.</title>
        <authorList>
            <person name="Spang A."/>
            <person name="Saw J.H."/>
            <person name="Jorgensen S.L."/>
            <person name="Zaremba-Niedzwiedzka K."/>
            <person name="Martijn J."/>
            <person name="Lind A.E."/>
            <person name="van Eijk R."/>
            <person name="Schleper C."/>
            <person name="Guy L."/>
            <person name="Ettema T.J."/>
        </authorList>
    </citation>
    <scope>NUCLEOTIDE SEQUENCE</scope>
</reference>